<evidence type="ECO:0000256" key="1">
    <source>
        <dbReference type="ARBA" id="ARBA00001936"/>
    </source>
</evidence>
<dbReference type="InterPro" id="IPR015884">
    <property type="entry name" value="Malic_enzyme_CS"/>
</dbReference>
<dbReference type="SMART" id="SM00919">
    <property type="entry name" value="Malic_M"/>
    <property type="match status" value="1"/>
</dbReference>
<evidence type="ECO:0000313" key="12">
    <source>
        <dbReference type="EMBL" id="BAJ94832.1"/>
    </source>
</evidence>
<proteinExistence type="evidence at transcript level"/>
<dbReference type="InterPro" id="IPR012301">
    <property type="entry name" value="Malic_N_dom"/>
</dbReference>
<evidence type="ECO:0000256" key="3">
    <source>
        <dbReference type="ARBA" id="ARBA00022723"/>
    </source>
</evidence>
<evidence type="ECO:0000256" key="9">
    <source>
        <dbReference type="SAM" id="MobiDB-lite"/>
    </source>
</evidence>
<evidence type="ECO:0000259" key="11">
    <source>
        <dbReference type="SMART" id="SM01274"/>
    </source>
</evidence>
<dbReference type="GO" id="GO:0004470">
    <property type="term" value="F:malic enzyme activity"/>
    <property type="evidence" value="ECO:0007669"/>
    <property type="project" value="InterPro"/>
</dbReference>
<organism evidence="12">
    <name type="scientific">Hordeum vulgare subsp. vulgare</name>
    <name type="common">Domesticated barley</name>
    <dbReference type="NCBI Taxonomy" id="112509"/>
    <lineage>
        <taxon>Eukaryota</taxon>
        <taxon>Viridiplantae</taxon>
        <taxon>Streptophyta</taxon>
        <taxon>Embryophyta</taxon>
        <taxon>Tracheophyta</taxon>
        <taxon>Spermatophyta</taxon>
        <taxon>Magnoliopsida</taxon>
        <taxon>Liliopsida</taxon>
        <taxon>Poales</taxon>
        <taxon>Poaceae</taxon>
        <taxon>BOP clade</taxon>
        <taxon>Pooideae</taxon>
        <taxon>Triticodae</taxon>
        <taxon>Triticeae</taxon>
        <taxon>Hordeinae</taxon>
        <taxon>Hordeum</taxon>
    </lineage>
</organism>
<dbReference type="GO" id="GO:0046872">
    <property type="term" value="F:metal ion binding"/>
    <property type="evidence" value="ECO:0007669"/>
    <property type="project" value="UniProtKB-KW"/>
</dbReference>
<evidence type="ECO:0000256" key="8">
    <source>
        <dbReference type="RuleBase" id="RU003426"/>
    </source>
</evidence>
<feature type="binding site" evidence="7">
    <location>
        <position position="258"/>
    </location>
    <ligand>
        <name>a divalent metal cation</name>
        <dbReference type="ChEBI" id="CHEBI:60240"/>
    </ligand>
</feature>
<comment type="cofactor">
    <cofactor evidence="7">
        <name>Mg(2+)</name>
        <dbReference type="ChEBI" id="CHEBI:18420"/>
    </cofactor>
    <cofactor evidence="7">
        <name>Mn(2+)</name>
        <dbReference type="ChEBI" id="CHEBI:29035"/>
    </cofactor>
    <text evidence="7">Divalent metal cations. Prefers magnesium or manganese.</text>
</comment>
<dbReference type="AlphaFoldDB" id="F2DIB1"/>
<dbReference type="SUPFAM" id="SSF51735">
    <property type="entry name" value="NAD(P)-binding Rossmann-fold domains"/>
    <property type="match status" value="1"/>
</dbReference>
<dbReference type="SUPFAM" id="SSF53223">
    <property type="entry name" value="Aminoacid dehydrogenase-like, N-terminal domain"/>
    <property type="match status" value="1"/>
</dbReference>
<feature type="domain" description="Malic enzyme NAD-binding" evidence="10">
    <location>
        <begin position="280"/>
        <end position="535"/>
    </location>
</feature>
<dbReference type="EMBL" id="AK363629">
    <property type="protein sequence ID" value="BAJ94832.1"/>
    <property type="molecule type" value="mRNA"/>
</dbReference>
<dbReference type="GO" id="GO:0006108">
    <property type="term" value="P:malate metabolic process"/>
    <property type="evidence" value="ECO:0007669"/>
    <property type="project" value="UniProtKB-ARBA"/>
</dbReference>
<keyword evidence="3 7" id="KW-0479">Metal-binding</keyword>
<protein>
    <recommendedName>
        <fullName evidence="8">Malic enzyme</fullName>
    </recommendedName>
</protein>
<dbReference type="PROSITE" id="PS00331">
    <property type="entry name" value="MALIC_ENZYMES"/>
    <property type="match status" value="1"/>
</dbReference>
<keyword evidence="4 8" id="KW-0560">Oxidoreductase</keyword>
<evidence type="ECO:0000256" key="6">
    <source>
        <dbReference type="PIRSR" id="PIRSR000106-2"/>
    </source>
</evidence>
<feature type="region of interest" description="Disordered" evidence="9">
    <location>
        <begin position="592"/>
        <end position="611"/>
    </location>
</feature>
<evidence type="ECO:0000256" key="4">
    <source>
        <dbReference type="ARBA" id="ARBA00023002"/>
    </source>
</evidence>
<feature type="binding site" evidence="6">
    <location>
        <position position="168"/>
    </location>
    <ligand>
        <name>(S)-malate</name>
        <dbReference type="ChEBI" id="CHEBI:15589"/>
    </ligand>
</feature>
<dbReference type="PANTHER" id="PTHR23406">
    <property type="entry name" value="MALIC ENZYME-RELATED"/>
    <property type="match status" value="1"/>
</dbReference>
<comment type="cofactor">
    <cofactor evidence="1">
        <name>Mn(2+)</name>
        <dbReference type="ChEBI" id="CHEBI:29035"/>
    </cofactor>
</comment>
<dbReference type="GO" id="GO:0051287">
    <property type="term" value="F:NAD binding"/>
    <property type="evidence" value="ECO:0007669"/>
    <property type="project" value="InterPro"/>
</dbReference>
<dbReference type="Pfam" id="PF00390">
    <property type="entry name" value="malic"/>
    <property type="match status" value="1"/>
</dbReference>
<feature type="compositionally biased region" description="Polar residues" evidence="9">
    <location>
        <begin position="8"/>
        <end position="22"/>
    </location>
</feature>
<feature type="active site" description="Proton donor" evidence="5">
    <location>
        <position position="116"/>
    </location>
</feature>
<dbReference type="InterPro" id="IPR012302">
    <property type="entry name" value="Malic_NAD-bd"/>
</dbReference>
<feature type="region of interest" description="Disordered" evidence="9">
    <location>
        <begin position="1"/>
        <end position="44"/>
    </location>
</feature>
<name>F2DIB1_HORVV</name>
<dbReference type="GO" id="GO:0016616">
    <property type="term" value="F:oxidoreductase activity, acting on the CH-OH group of donors, NAD or NADP as acceptor"/>
    <property type="evidence" value="ECO:0007669"/>
    <property type="project" value="InterPro"/>
</dbReference>
<sequence>MAPHADSPNESNTTSLPTANSQHAHHSPATRHVHPSPSDYGTANKNEARKYLRTYGLAPPGIDSYENQMKRCLGILEMKKTNIEKYQYLSVLRNTNVHLFYRLLSNNVKELTPLIYTPTVGEACQRWSELYTQPEGLYLSFADKGNLASVIENWPHEVEITVVTDGSRILGLGDLGINGMGIPVGKLSLYTACAGINPLKTLPITLDLGTNNQDLINDPLYLGSRRPKVTADEEREFLDEMMAALTERWPSIVIQYEDFKNPFPSLERYKDTYTMFNDDIQGTGAVILAGFINAVKQSGVPAKDQRAVFLGAGSAGVGVAKQLAAFFINEGLTEDEARKCFWLVDSKGMVTNDREGELADHKRYFSRDDNNGEQYKTLEEVVDYVKPTILMGLSTIGGAFTPQILEKMAAMNERPVVFPLSNPSSKSECTFEDAIKYTKGKCLFASGSPFPTLDFEGQKLVPGQGNNMYVFPGIGLGAILSKSVSVTQAMIYASAEALSTSLLPEEVEKNWLYPAIERIRDVSVVVTRGVIRSAQAEKVDRELALRNMTDDQLDDYIRARMYDPFKEHDKITNEINALIKGIASVEPQAEIGNARELKAQPNSTEGPRSNL</sequence>
<dbReference type="PRINTS" id="PR00072">
    <property type="entry name" value="MALOXRDTASE"/>
</dbReference>
<dbReference type="InterPro" id="IPR001891">
    <property type="entry name" value="Malic_OxRdtase"/>
</dbReference>
<feature type="domain" description="Malic enzyme N-terminal" evidence="11">
    <location>
        <begin position="93"/>
        <end position="270"/>
    </location>
</feature>
<dbReference type="Pfam" id="PF03949">
    <property type="entry name" value="Malic_M"/>
    <property type="match status" value="1"/>
</dbReference>
<feature type="compositionally biased region" description="Basic residues" evidence="9">
    <location>
        <begin position="23"/>
        <end position="34"/>
    </location>
</feature>
<dbReference type="InterPro" id="IPR046346">
    <property type="entry name" value="Aminoacid_DH-like_N_sf"/>
</dbReference>
<dbReference type="FunFam" id="3.40.50.720:FF:000182">
    <property type="entry name" value="NAD-dependent malic enzyme"/>
    <property type="match status" value="1"/>
</dbReference>
<evidence type="ECO:0000256" key="2">
    <source>
        <dbReference type="ARBA" id="ARBA00008785"/>
    </source>
</evidence>
<feature type="active site" description="Proton acceptor" evidence="5">
    <location>
        <position position="186"/>
    </location>
</feature>
<dbReference type="SMART" id="SM01274">
    <property type="entry name" value="malic"/>
    <property type="match status" value="1"/>
</dbReference>
<feature type="binding site" evidence="7">
    <location>
        <position position="257"/>
    </location>
    <ligand>
        <name>a divalent metal cation</name>
        <dbReference type="ChEBI" id="CHEBI:60240"/>
    </ligand>
</feature>
<dbReference type="NCBIfam" id="NF010052">
    <property type="entry name" value="PRK13529.1"/>
    <property type="match status" value="1"/>
</dbReference>
<evidence type="ECO:0000259" key="10">
    <source>
        <dbReference type="SMART" id="SM00919"/>
    </source>
</evidence>
<feature type="compositionally biased region" description="Polar residues" evidence="9">
    <location>
        <begin position="600"/>
        <end position="611"/>
    </location>
</feature>
<dbReference type="Gene3D" id="3.40.50.720">
    <property type="entry name" value="NAD(P)-binding Rossmann-like Domain"/>
    <property type="match status" value="1"/>
</dbReference>
<reference evidence="12" key="1">
    <citation type="journal article" date="2011" name="Plant Physiol.">
        <title>Comprehensive sequence analysis of 24,783 barley full-length cDNAs derived from 12 clone libraries.</title>
        <authorList>
            <person name="Matsumoto T."/>
            <person name="Tanaka T."/>
            <person name="Sakai H."/>
            <person name="Amano N."/>
            <person name="Kanamori H."/>
            <person name="Kurita K."/>
            <person name="Kikuta A."/>
            <person name="Kamiya K."/>
            <person name="Yamamoto M."/>
            <person name="Ikawa H."/>
            <person name="Fujii N."/>
            <person name="Hori K."/>
            <person name="Itoh T."/>
            <person name="Sato K."/>
        </authorList>
    </citation>
    <scope>NUCLEOTIDE SEQUENCE</scope>
    <source>
        <tissue evidence="12">Shoot and root</tissue>
    </source>
</reference>
<dbReference type="Gene3D" id="3.40.50.10380">
    <property type="entry name" value="Malic enzyme, N-terminal domain"/>
    <property type="match status" value="1"/>
</dbReference>
<dbReference type="PIRSF" id="PIRSF000106">
    <property type="entry name" value="ME"/>
    <property type="match status" value="1"/>
</dbReference>
<evidence type="ECO:0000256" key="5">
    <source>
        <dbReference type="PIRSR" id="PIRSR000106-1"/>
    </source>
</evidence>
<comment type="similarity">
    <text evidence="2 8">Belongs to the malic enzymes family.</text>
</comment>
<dbReference type="InterPro" id="IPR037062">
    <property type="entry name" value="Malic_N_dom_sf"/>
</dbReference>
<dbReference type="CDD" id="cd05312">
    <property type="entry name" value="NAD_bind_1_malic_enz"/>
    <property type="match status" value="1"/>
</dbReference>
<evidence type="ECO:0000256" key="7">
    <source>
        <dbReference type="PIRSR" id="PIRSR000106-3"/>
    </source>
</evidence>
<feature type="binding site" evidence="6">
    <location>
        <position position="466"/>
    </location>
    <ligand>
        <name>(S)-malate</name>
        <dbReference type="ChEBI" id="CHEBI:15589"/>
    </ligand>
</feature>
<feature type="binding site" evidence="7">
    <location>
        <position position="279"/>
    </location>
    <ligand>
        <name>a divalent metal cation</name>
        <dbReference type="ChEBI" id="CHEBI:60240"/>
    </ligand>
</feature>
<accession>F2DIB1</accession>
<dbReference type="FunFam" id="3.40.50.10380:FF:000007">
    <property type="entry name" value="Malic enzyme"/>
    <property type="match status" value="1"/>
</dbReference>
<dbReference type="InterPro" id="IPR036291">
    <property type="entry name" value="NAD(P)-bd_dom_sf"/>
</dbReference>
<feature type="binding site" evidence="6">
    <location>
        <position position="422"/>
    </location>
    <ligand>
        <name>(S)-malate</name>
        <dbReference type="ChEBI" id="CHEBI:15589"/>
    </ligand>
</feature>
<dbReference type="PANTHER" id="PTHR23406:SF32">
    <property type="entry name" value="NADP-DEPENDENT MALIC ENZYME"/>
    <property type="match status" value="1"/>
</dbReference>